<evidence type="ECO:0000256" key="2">
    <source>
        <dbReference type="PROSITE-ProRule" id="PRU00221"/>
    </source>
</evidence>
<evidence type="ECO:0000313" key="8">
    <source>
        <dbReference type="Proteomes" id="UP000019478"/>
    </source>
</evidence>
<sequence length="1486" mass="167027">MHMGRSGHEESLEIGKFPIIFVAHSMGGLVVKKAYLLGQNDQAYREMFGSISGMVFLATPHRGSNLASTLSLILELLLQSKKRFIAALQEHSAAIEELNEQFRHVARRLDIISFYEECQTRIVAKSCMIVEKDSSILGYSEEKLRGLNADHQGVCKFDSEVDPNYKIVRDSLKSLVEKFGHNGRAPSHSGHPSTTSEELKKLLGIPDPPYEDLSTLLKRRAPKSCKWLLKEPTAREWLTDQSESCVLWYNAPPAAGKSVLSSFLVDYLQSEGYEYQYHFFNADDQGKRSVSNMLKSLACQVSSVLHEYRIQLQSVLSEGLPLEKSDHRLIWQKLFESTLFGISSKRPLFWVIDAVDESESPKTVVGLLQEVLQKSQTKIKIFLTSRRTDALALCFDKLQRVGKVYTIDGEIQQYNQQDIQLLLASEMEYLPGSEELKQQLGPNILQRAKGNFLWVSLVLEELHTCQTEKDIQDTLQKLPDDMTKMYQRMEDAITQTSNKQNVELARLLLQWVICTPRPLTLGELEDALRGDHTDILNLRSTIRSLCGQFVLIDQTDHVTMIHQTAREYLTTVSQSAIAIDHQHAHNTLLVKTLSSLSASSPSSNLSLLKLDDLQKKKPFILYAATSWIYHLRHVDRLSDQVIDKLVDFFSQSFVLDWIHLLARRKQLTILVKGARELITFVDGNRKLNVARNPMLHRLSALELLEGWTVDLVRITGKFSRQLLLEPRAIYEIIPALCPTTSVIHQRFNRGQTTKLRVSGANESWTDAFARLSLPHDEPAVKIACAGQRVAVLSQSGTIYMWSSVDFQEVCTLRHQEPVTDICFNSRSDLLVSAGLSSTIVWKIPTGQILLQTPNPNGSRVLSIAFSDRDRRILTASDDRVVRLLRIDESMPTWKVVNTNLLREKNETTSAFINTPKCLKINPGGTQVAVSYRSFPLSAWDLDSGQLIARCVRPHTFPDLDSDPSSTWSPVDSFTWNPVTGHIIGIYKDKTLFKWHPVSSAYYEVGASADEVAASPDGTLFVTSDTNGMVKVWNFAYFSPIYQLTSGDLVSGLSFSPDSTRFYDIRGPTITAWEPNGMLRLAESGETFSDTASDNQSGTLNSHLSQAVAPEFSSLTALAAAPTGPRYVMGNEDGEVYLSDGRSSSVCELTKFHNFFGISHLAWAPSRDLVAAADLGGDIRILQLQVNTADMDIAGRDGIRLLPNPETKLGDRTVHQLLIDASSRKLLVISDDFAQVWHVAETESAVTATAKMDHATERGWLNHPSQQEAIIAIGPENIQVFHWDDLRLLCQYRVGSEAFSFARQPTLNLEGGGSTVIDTIPRDTRRPTWHPDSESTVYRSMLTQDRQHMMAHVKEQLAQGKVQKRLLIVATSAIAMDIRQACEPGLLRPVPYLRIPSEVAEKIELPLGILAGALLVFFDRDLWVCSISLSPRPDPGSFKRHYFVPRDWMSRENFEQCCMLDDGTLLCPREGDVVRVRSNLREIYHYQ</sequence>
<name>W9YT67_9EURO</name>
<dbReference type="PANTHER" id="PTHR10039:SF16">
    <property type="entry name" value="GPI INOSITOL-DEACYLASE"/>
    <property type="match status" value="1"/>
</dbReference>
<dbReference type="eggNOG" id="KOG2029">
    <property type="taxonomic scope" value="Eukaryota"/>
</dbReference>
<dbReference type="RefSeq" id="XP_007729331.1">
    <property type="nucleotide sequence ID" value="XM_007731141.1"/>
</dbReference>
<feature type="coiled-coil region" evidence="3">
    <location>
        <begin position="81"/>
        <end position="108"/>
    </location>
</feature>
<dbReference type="InterPro" id="IPR054471">
    <property type="entry name" value="GPIID_WHD"/>
</dbReference>
<keyword evidence="8" id="KW-1185">Reference proteome</keyword>
<evidence type="ECO:0000256" key="3">
    <source>
        <dbReference type="SAM" id="Coils"/>
    </source>
</evidence>
<accession>W9YT67</accession>
<feature type="compositionally biased region" description="Basic and acidic residues" evidence="4">
    <location>
        <begin position="1319"/>
        <end position="1332"/>
    </location>
</feature>
<dbReference type="PROSITE" id="PS50082">
    <property type="entry name" value="WD_REPEATS_2"/>
    <property type="match status" value="1"/>
</dbReference>
<proteinExistence type="predicted"/>
<dbReference type="OrthoDB" id="194358at2759"/>
<organism evidence="7 8">
    <name type="scientific">Capronia epimyces CBS 606.96</name>
    <dbReference type="NCBI Taxonomy" id="1182542"/>
    <lineage>
        <taxon>Eukaryota</taxon>
        <taxon>Fungi</taxon>
        <taxon>Dikarya</taxon>
        <taxon>Ascomycota</taxon>
        <taxon>Pezizomycotina</taxon>
        <taxon>Eurotiomycetes</taxon>
        <taxon>Chaetothyriomycetidae</taxon>
        <taxon>Chaetothyriales</taxon>
        <taxon>Herpotrichiellaceae</taxon>
        <taxon>Capronia</taxon>
    </lineage>
</organism>
<dbReference type="Proteomes" id="UP000019478">
    <property type="component" value="Unassembled WGS sequence"/>
</dbReference>
<dbReference type="Pfam" id="PF24883">
    <property type="entry name" value="NPHP3_N"/>
    <property type="match status" value="1"/>
</dbReference>
<dbReference type="InterPro" id="IPR015943">
    <property type="entry name" value="WD40/YVTN_repeat-like_dom_sf"/>
</dbReference>
<dbReference type="InterPro" id="IPR027417">
    <property type="entry name" value="P-loop_NTPase"/>
</dbReference>
<dbReference type="GeneID" id="19165131"/>
<gene>
    <name evidence="7" type="ORF">A1O3_00992</name>
</gene>
<evidence type="ECO:0000256" key="1">
    <source>
        <dbReference type="ARBA" id="ARBA00022737"/>
    </source>
</evidence>
<dbReference type="EMBL" id="AMGY01000001">
    <property type="protein sequence ID" value="EXJ92441.1"/>
    <property type="molecule type" value="Genomic_DNA"/>
</dbReference>
<keyword evidence="2" id="KW-0853">WD repeat</keyword>
<feature type="domain" description="Nephrocystin 3-like N-terminal" evidence="6">
    <location>
        <begin position="224"/>
        <end position="386"/>
    </location>
</feature>
<dbReference type="InterPro" id="IPR036322">
    <property type="entry name" value="WD40_repeat_dom_sf"/>
</dbReference>
<evidence type="ECO:0000256" key="4">
    <source>
        <dbReference type="SAM" id="MobiDB-lite"/>
    </source>
</evidence>
<dbReference type="PANTHER" id="PTHR10039">
    <property type="entry name" value="AMELOGENIN"/>
    <property type="match status" value="1"/>
</dbReference>
<dbReference type="InterPro" id="IPR011044">
    <property type="entry name" value="Quino_amine_DH_bsu"/>
</dbReference>
<dbReference type="SUPFAM" id="SSF50978">
    <property type="entry name" value="WD40 repeat-like"/>
    <property type="match status" value="1"/>
</dbReference>
<keyword evidence="1" id="KW-0677">Repeat</keyword>
<dbReference type="Gene3D" id="3.40.50.1820">
    <property type="entry name" value="alpha/beta hydrolase"/>
    <property type="match status" value="1"/>
</dbReference>
<dbReference type="Gene3D" id="3.40.50.300">
    <property type="entry name" value="P-loop containing nucleotide triphosphate hydrolases"/>
    <property type="match status" value="1"/>
</dbReference>
<evidence type="ECO:0000259" key="6">
    <source>
        <dbReference type="Pfam" id="PF24883"/>
    </source>
</evidence>
<dbReference type="HOGENOM" id="CLU_001384_2_0_1"/>
<comment type="caution">
    <text evidence="7">The sequence shown here is derived from an EMBL/GenBank/DDBJ whole genome shotgun (WGS) entry which is preliminary data.</text>
</comment>
<dbReference type="Pfam" id="PF00400">
    <property type="entry name" value="WD40"/>
    <property type="match status" value="3"/>
</dbReference>
<feature type="region of interest" description="Disordered" evidence="4">
    <location>
        <begin position="1312"/>
        <end position="1332"/>
    </location>
</feature>
<dbReference type="InterPro" id="IPR029058">
    <property type="entry name" value="AB_hydrolase_fold"/>
</dbReference>
<dbReference type="SUPFAM" id="SSF53474">
    <property type="entry name" value="alpha/beta-Hydrolases"/>
    <property type="match status" value="1"/>
</dbReference>
<reference evidence="7 8" key="1">
    <citation type="submission" date="2013-03" db="EMBL/GenBank/DDBJ databases">
        <title>The Genome Sequence of Capronia epimyces CBS 606.96.</title>
        <authorList>
            <consortium name="The Broad Institute Genomics Platform"/>
            <person name="Cuomo C."/>
            <person name="de Hoog S."/>
            <person name="Gorbushina A."/>
            <person name="Walker B."/>
            <person name="Young S.K."/>
            <person name="Zeng Q."/>
            <person name="Gargeya S."/>
            <person name="Fitzgerald M."/>
            <person name="Haas B."/>
            <person name="Abouelleil A."/>
            <person name="Allen A.W."/>
            <person name="Alvarado L."/>
            <person name="Arachchi H.M."/>
            <person name="Berlin A.M."/>
            <person name="Chapman S.B."/>
            <person name="Gainer-Dewar J."/>
            <person name="Goldberg J."/>
            <person name="Griggs A."/>
            <person name="Gujja S."/>
            <person name="Hansen M."/>
            <person name="Howarth C."/>
            <person name="Imamovic A."/>
            <person name="Ireland A."/>
            <person name="Larimer J."/>
            <person name="McCowan C."/>
            <person name="Murphy C."/>
            <person name="Pearson M."/>
            <person name="Poon T.W."/>
            <person name="Priest M."/>
            <person name="Roberts A."/>
            <person name="Saif S."/>
            <person name="Shea T."/>
            <person name="Sisk P."/>
            <person name="Sykes S."/>
            <person name="Wortman J."/>
            <person name="Nusbaum C."/>
            <person name="Birren B."/>
        </authorList>
    </citation>
    <scope>NUCLEOTIDE SEQUENCE [LARGE SCALE GENOMIC DNA]</scope>
    <source>
        <strain evidence="7 8">CBS 606.96</strain>
    </source>
</reference>
<keyword evidence="3" id="KW-0175">Coiled coil</keyword>
<evidence type="ECO:0000259" key="5">
    <source>
        <dbReference type="Pfam" id="PF22939"/>
    </source>
</evidence>
<dbReference type="InterPro" id="IPR001680">
    <property type="entry name" value="WD40_rpt"/>
</dbReference>
<protein>
    <submittedName>
        <fullName evidence="7">Uncharacterized protein</fullName>
    </submittedName>
</protein>
<feature type="domain" description="GPI inositol-deacylase winged helix" evidence="5">
    <location>
        <begin position="501"/>
        <end position="573"/>
    </location>
</feature>
<dbReference type="SUPFAM" id="SSF50969">
    <property type="entry name" value="YVTN repeat-like/Quinoprotein amine dehydrogenase"/>
    <property type="match status" value="1"/>
</dbReference>
<dbReference type="SMART" id="SM00320">
    <property type="entry name" value="WD40"/>
    <property type="match status" value="7"/>
</dbReference>
<dbReference type="SUPFAM" id="SSF52540">
    <property type="entry name" value="P-loop containing nucleoside triphosphate hydrolases"/>
    <property type="match status" value="1"/>
</dbReference>
<dbReference type="InterPro" id="IPR056884">
    <property type="entry name" value="NPHP3-like_N"/>
</dbReference>
<dbReference type="Pfam" id="PF22939">
    <property type="entry name" value="WHD_GPIID"/>
    <property type="match status" value="1"/>
</dbReference>
<evidence type="ECO:0000313" key="7">
    <source>
        <dbReference type="EMBL" id="EXJ92441.1"/>
    </source>
</evidence>
<dbReference type="Gene3D" id="2.130.10.10">
    <property type="entry name" value="YVTN repeat-like/Quinoprotein amine dehydrogenase"/>
    <property type="match status" value="3"/>
</dbReference>
<feature type="repeat" description="WD" evidence="2">
    <location>
        <begin position="1011"/>
        <end position="1033"/>
    </location>
</feature>